<keyword evidence="4 6" id="KW-1133">Transmembrane helix</keyword>
<dbReference type="InterPro" id="IPR020846">
    <property type="entry name" value="MFS_dom"/>
</dbReference>
<dbReference type="InterPro" id="IPR011701">
    <property type="entry name" value="MFS"/>
</dbReference>
<feature type="transmembrane region" description="Helical" evidence="6">
    <location>
        <begin position="136"/>
        <end position="160"/>
    </location>
</feature>
<feature type="transmembrane region" description="Helical" evidence="6">
    <location>
        <begin position="295"/>
        <end position="314"/>
    </location>
</feature>
<dbReference type="CDD" id="cd17321">
    <property type="entry name" value="MFS_MMR_MDR_like"/>
    <property type="match status" value="1"/>
</dbReference>
<reference evidence="9" key="1">
    <citation type="submission" date="2015-01" db="EMBL/GenBank/DDBJ databases">
        <authorList>
            <person name="Manzoor Shahid"/>
            <person name="Zubair Saima"/>
        </authorList>
    </citation>
    <scope>NUCLEOTIDE SEQUENCE [LARGE SCALE GENOMIC DNA]</scope>
    <source>
        <strain evidence="9">Sp3</strain>
    </source>
</reference>
<evidence type="ECO:0000259" key="7">
    <source>
        <dbReference type="PROSITE" id="PS50850"/>
    </source>
</evidence>
<dbReference type="RefSeq" id="WP_156972249.1">
    <property type="nucleotide sequence ID" value="NZ_CDRZ01000250.1"/>
</dbReference>
<dbReference type="PANTHER" id="PTHR42718">
    <property type="entry name" value="MAJOR FACILITATOR SUPERFAMILY MULTIDRUG TRANSPORTER MFSC"/>
    <property type="match status" value="1"/>
</dbReference>
<feature type="transmembrane region" description="Helical" evidence="6">
    <location>
        <begin position="326"/>
        <end position="345"/>
    </location>
</feature>
<feature type="transmembrane region" description="Helical" evidence="6">
    <location>
        <begin position="391"/>
        <end position="415"/>
    </location>
</feature>
<dbReference type="InterPro" id="IPR036259">
    <property type="entry name" value="MFS_trans_sf"/>
</dbReference>
<keyword evidence="9" id="KW-1185">Reference proteome</keyword>
<dbReference type="OrthoDB" id="102502at2"/>
<proteinExistence type="predicted"/>
<keyword evidence="3 6" id="KW-0812">Transmembrane</keyword>
<evidence type="ECO:0000313" key="8">
    <source>
        <dbReference type="EMBL" id="CEO89602.1"/>
    </source>
</evidence>
<dbReference type="EMBL" id="CDRZ01000250">
    <property type="protein sequence ID" value="CEO89602.1"/>
    <property type="molecule type" value="Genomic_DNA"/>
</dbReference>
<feature type="transmembrane region" description="Helical" evidence="6">
    <location>
        <begin position="427"/>
        <end position="452"/>
    </location>
</feature>
<keyword evidence="2" id="KW-0813">Transport</keyword>
<comment type="subcellular location">
    <subcellularLocation>
        <location evidence="1">Cell membrane</location>
        <topology evidence="1">Multi-pass membrane protein</topology>
    </subcellularLocation>
</comment>
<feature type="domain" description="Major facilitator superfamily (MFS) profile" evidence="7">
    <location>
        <begin position="11"/>
        <end position="458"/>
    </location>
</feature>
<dbReference type="Pfam" id="PF07690">
    <property type="entry name" value="MFS_1"/>
    <property type="match status" value="2"/>
</dbReference>
<feature type="transmembrane region" description="Helical" evidence="6">
    <location>
        <begin position="222"/>
        <end position="240"/>
    </location>
</feature>
<feature type="transmembrane region" description="Helical" evidence="6">
    <location>
        <begin position="166"/>
        <end position="185"/>
    </location>
</feature>
<gene>
    <name evidence="8" type="ORF">SSCH_520063</name>
</gene>
<feature type="transmembrane region" description="Helical" evidence="6">
    <location>
        <begin position="44"/>
        <end position="65"/>
    </location>
</feature>
<evidence type="ECO:0000256" key="4">
    <source>
        <dbReference type="ARBA" id="ARBA00022989"/>
    </source>
</evidence>
<organism evidence="8 9">
    <name type="scientific">Syntrophaceticus schinkii</name>
    <dbReference type="NCBI Taxonomy" id="499207"/>
    <lineage>
        <taxon>Bacteria</taxon>
        <taxon>Bacillati</taxon>
        <taxon>Bacillota</taxon>
        <taxon>Clostridia</taxon>
        <taxon>Thermoanaerobacterales</taxon>
        <taxon>Thermoanaerobacterales Family III. Incertae Sedis</taxon>
        <taxon>Syntrophaceticus</taxon>
    </lineage>
</organism>
<dbReference type="PRINTS" id="PR01036">
    <property type="entry name" value="TCRTETB"/>
</dbReference>
<sequence>MATEKVTKRVALLVASVSSFITPFLGSSMNIALPAIGREFSMDVVYLSWLVTSYLLATAVFLVPFGRIADIYGRKRIFLFGTITFTVGSLLAVFAPNAHLLLVMRVLQGLGSAMVFGTGVAILISVYPLNERGKALGINVASVYLGLSLGPTLGGLFTHYMGWRSIFMVTAALGVLVIILVLSKLKGEWVEAAGEKFDLAGSLLYGSMILALMYGFSKVPSISGFLLLGAGVLGLLFFIWRELRVESPVLEMRLFRNNLAFTFSNLAALINYSATFAVGFILSLYLQYIQGYGEVQAGLILVFQPLMQFIFSPIAGRLSDRFEPRLVASIGMGFSALGIMLLIPLSKDTSLGYLIVCLVLLGFGFGLFSSPNTNAVMSAVQKKYYGVASGIIGTMRLLGQMFSMGVVTLIFSLYLGGMQVAPGSFPLFLKSIHLSFIIFAVLCVLGIAASLARGKVHDQEGHQEQASD</sequence>
<evidence type="ECO:0000256" key="1">
    <source>
        <dbReference type="ARBA" id="ARBA00004651"/>
    </source>
</evidence>
<dbReference type="Proteomes" id="UP000046155">
    <property type="component" value="Unassembled WGS sequence"/>
</dbReference>
<dbReference type="AlphaFoldDB" id="A0A0B7MPE9"/>
<evidence type="ECO:0000313" key="9">
    <source>
        <dbReference type="Proteomes" id="UP000046155"/>
    </source>
</evidence>
<feature type="transmembrane region" description="Helical" evidence="6">
    <location>
        <begin position="107"/>
        <end position="129"/>
    </location>
</feature>
<dbReference type="SUPFAM" id="SSF103473">
    <property type="entry name" value="MFS general substrate transporter"/>
    <property type="match status" value="1"/>
</dbReference>
<dbReference type="GO" id="GO:0005886">
    <property type="term" value="C:plasma membrane"/>
    <property type="evidence" value="ECO:0007669"/>
    <property type="project" value="UniProtKB-SubCell"/>
</dbReference>
<feature type="transmembrane region" description="Helical" evidence="6">
    <location>
        <begin position="197"/>
        <end position="216"/>
    </location>
</feature>
<dbReference type="Gene3D" id="1.20.1720.10">
    <property type="entry name" value="Multidrug resistance protein D"/>
    <property type="match status" value="1"/>
</dbReference>
<protein>
    <submittedName>
        <fullName evidence="8">Putative transport protein</fullName>
    </submittedName>
</protein>
<dbReference type="FunFam" id="1.20.1250.20:FF:000503">
    <property type="entry name" value="Drug resistance transporter, EmrB/QacA subfamily"/>
    <property type="match status" value="1"/>
</dbReference>
<dbReference type="PANTHER" id="PTHR42718:SF9">
    <property type="entry name" value="MAJOR FACILITATOR SUPERFAMILY MULTIDRUG TRANSPORTER MFSC"/>
    <property type="match status" value="1"/>
</dbReference>
<evidence type="ECO:0000256" key="2">
    <source>
        <dbReference type="ARBA" id="ARBA00022448"/>
    </source>
</evidence>
<evidence type="ECO:0000256" key="3">
    <source>
        <dbReference type="ARBA" id="ARBA00022692"/>
    </source>
</evidence>
<dbReference type="PROSITE" id="PS50850">
    <property type="entry name" value="MFS"/>
    <property type="match status" value="1"/>
</dbReference>
<name>A0A0B7MPE9_9FIRM</name>
<dbReference type="Gene3D" id="1.20.1250.20">
    <property type="entry name" value="MFS general substrate transporter like domains"/>
    <property type="match status" value="1"/>
</dbReference>
<accession>A0A0B7MPE9</accession>
<keyword evidence="5 6" id="KW-0472">Membrane</keyword>
<feature type="transmembrane region" description="Helical" evidence="6">
    <location>
        <begin position="261"/>
        <end position="289"/>
    </location>
</feature>
<evidence type="ECO:0000256" key="5">
    <source>
        <dbReference type="ARBA" id="ARBA00023136"/>
    </source>
</evidence>
<feature type="transmembrane region" description="Helical" evidence="6">
    <location>
        <begin position="351"/>
        <end position="370"/>
    </location>
</feature>
<dbReference type="GO" id="GO:0022857">
    <property type="term" value="F:transmembrane transporter activity"/>
    <property type="evidence" value="ECO:0007669"/>
    <property type="project" value="InterPro"/>
</dbReference>
<feature type="transmembrane region" description="Helical" evidence="6">
    <location>
        <begin position="77"/>
        <end position="95"/>
    </location>
</feature>
<evidence type="ECO:0000256" key="6">
    <source>
        <dbReference type="SAM" id="Phobius"/>
    </source>
</evidence>